<dbReference type="Gene3D" id="3.40.50.300">
    <property type="entry name" value="P-loop containing nucleotide triphosphate hydrolases"/>
    <property type="match status" value="1"/>
</dbReference>
<proteinExistence type="predicted"/>
<dbReference type="RefSeq" id="WP_222616635.1">
    <property type="nucleotide sequence ID" value="NZ_JACOFX010000014.1"/>
</dbReference>
<dbReference type="InterPro" id="IPR027417">
    <property type="entry name" value="P-loop_NTPase"/>
</dbReference>
<dbReference type="Proteomes" id="UP000646911">
    <property type="component" value="Unassembled WGS sequence"/>
</dbReference>
<keyword evidence="2" id="KW-1185">Reference proteome</keyword>
<gene>
    <name evidence="1" type="ORF">H8L47_21545</name>
</gene>
<accession>A0ABR6ZEI4</accession>
<dbReference type="SUPFAM" id="SSF52540">
    <property type="entry name" value="P-loop containing nucleoside triphosphate hydrolases"/>
    <property type="match status" value="1"/>
</dbReference>
<dbReference type="PANTHER" id="PTHR33844:SF1">
    <property type="entry name" value="SULFOTRANSFERASE DOMAIN-CONTAINING PROTEIN"/>
    <property type="match status" value="1"/>
</dbReference>
<evidence type="ECO:0000313" key="2">
    <source>
        <dbReference type="Proteomes" id="UP000646911"/>
    </source>
</evidence>
<sequence>MDSMEIKPGFAAEERALLRGQQIDARDLPSMLGWFPVAIEAGAGTLCWRHLGEARFLESFFLDTLNQQSREHRQVCLTPLASLPEQLASLPQVPPMAFIFHVSRCGSTLLTQMLASLPQCVVMSEPPVIDAFFRYYHAHPELQNATIIFQNLIAALGQRRSPDESHFFVKFDSWHLPWLPFVRAAFPAIPIIFLYREPQAVLASHQRQRGPQMIPGLLNTTRLQAAASHEQAANFDAYAASMLVSMLQAGFESAVSQDLILLNYSQLPEVLWAELLMQFRLDCSEQDLMKLQARSALHSKHRHTGFTGDPAPAVSAQEWEVSTCLQHCNQIFLQLEELRSKVKICKVVSG</sequence>
<dbReference type="PANTHER" id="PTHR33844">
    <property type="entry name" value="SULFOTRANSFER_1 DOMAIN-CONTAINING PROTEIN"/>
    <property type="match status" value="1"/>
</dbReference>
<evidence type="ECO:0008006" key="3">
    <source>
        <dbReference type="Google" id="ProtNLM"/>
    </source>
</evidence>
<organism evidence="1 2">
    <name type="scientific">Undibacterium umbellatum</name>
    <dbReference type="NCBI Taxonomy" id="2762300"/>
    <lineage>
        <taxon>Bacteria</taxon>
        <taxon>Pseudomonadati</taxon>
        <taxon>Pseudomonadota</taxon>
        <taxon>Betaproteobacteria</taxon>
        <taxon>Burkholderiales</taxon>
        <taxon>Oxalobacteraceae</taxon>
        <taxon>Undibacterium</taxon>
    </lineage>
</organism>
<reference evidence="1 2" key="1">
    <citation type="submission" date="2020-08" db="EMBL/GenBank/DDBJ databases">
        <title>Novel species isolated from subtropical streams in China.</title>
        <authorList>
            <person name="Lu H."/>
        </authorList>
    </citation>
    <scope>NUCLEOTIDE SEQUENCE [LARGE SCALE GENOMIC DNA]</scope>
    <source>
        <strain evidence="1 2">NL8W</strain>
    </source>
</reference>
<protein>
    <recommendedName>
        <fullName evidence="3">Sulfotransferase family protein</fullName>
    </recommendedName>
</protein>
<evidence type="ECO:0000313" key="1">
    <source>
        <dbReference type="EMBL" id="MBC3910152.1"/>
    </source>
</evidence>
<dbReference type="EMBL" id="JACOFX010000014">
    <property type="protein sequence ID" value="MBC3910152.1"/>
    <property type="molecule type" value="Genomic_DNA"/>
</dbReference>
<dbReference type="Pfam" id="PF13469">
    <property type="entry name" value="Sulfotransfer_3"/>
    <property type="match status" value="1"/>
</dbReference>
<name>A0ABR6ZEI4_9BURK</name>
<comment type="caution">
    <text evidence="1">The sequence shown here is derived from an EMBL/GenBank/DDBJ whole genome shotgun (WGS) entry which is preliminary data.</text>
</comment>